<dbReference type="EMBL" id="QZWZ01000138">
    <property type="protein sequence ID" value="RJT20300.1"/>
    <property type="molecule type" value="Genomic_DNA"/>
</dbReference>
<dbReference type="OrthoDB" id="9809060at2"/>
<keyword evidence="3" id="KW-1185">Reference proteome</keyword>
<dbReference type="PANTHER" id="PTHR47515">
    <property type="entry name" value="LOW CALCIUM RESPONSE LOCUS PROTEIN T"/>
    <property type="match status" value="1"/>
</dbReference>
<name>A0A3A5JM09_9HYPH</name>
<dbReference type="AlphaFoldDB" id="A0A3A5JM09"/>
<feature type="domain" description="Integrase catalytic" evidence="1">
    <location>
        <begin position="1"/>
        <end position="97"/>
    </location>
</feature>
<dbReference type="Proteomes" id="UP000272706">
    <property type="component" value="Unassembled WGS sequence"/>
</dbReference>
<dbReference type="Gene3D" id="3.30.420.10">
    <property type="entry name" value="Ribonuclease H-like superfamily/Ribonuclease H"/>
    <property type="match status" value="1"/>
</dbReference>
<dbReference type="GO" id="GO:0003676">
    <property type="term" value="F:nucleic acid binding"/>
    <property type="evidence" value="ECO:0007669"/>
    <property type="project" value="InterPro"/>
</dbReference>
<evidence type="ECO:0000313" key="2">
    <source>
        <dbReference type="EMBL" id="RJT20300.1"/>
    </source>
</evidence>
<comment type="caution">
    <text evidence="2">The sequence shown here is derived from an EMBL/GenBank/DDBJ whole genome shotgun (WGS) entry which is preliminary data.</text>
</comment>
<proteinExistence type="predicted"/>
<dbReference type="PANTHER" id="PTHR47515:SF1">
    <property type="entry name" value="BLR2054 PROTEIN"/>
    <property type="match status" value="1"/>
</dbReference>
<evidence type="ECO:0000313" key="3">
    <source>
        <dbReference type="Proteomes" id="UP000272706"/>
    </source>
</evidence>
<reference evidence="2 3" key="1">
    <citation type="submission" date="2018-09" db="EMBL/GenBank/DDBJ databases">
        <title>Mesorhizobium carmichaelinearum sp. nov. isolated from Carmichaelinea spp. root nodules in New Zealand.</title>
        <authorList>
            <person name="De Meyer S.E."/>
        </authorList>
    </citation>
    <scope>NUCLEOTIDE SEQUENCE [LARGE SCALE GENOMIC DNA]</scope>
    <source>
        <strain evidence="2 3">ICMP19557</strain>
    </source>
</reference>
<dbReference type="GO" id="GO:0015074">
    <property type="term" value="P:DNA integration"/>
    <property type="evidence" value="ECO:0007669"/>
    <property type="project" value="InterPro"/>
</dbReference>
<accession>A0A3A5JM09</accession>
<evidence type="ECO:0000259" key="1">
    <source>
        <dbReference type="PROSITE" id="PS50994"/>
    </source>
</evidence>
<dbReference type="SUPFAM" id="SSF53098">
    <property type="entry name" value="Ribonuclease H-like"/>
    <property type="match status" value="1"/>
</dbReference>
<dbReference type="InterPro" id="IPR012337">
    <property type="entry name" value="RNaseH-like_sf"/>
</dbReference>
<dbReference type="InterPro" id="IPR001584">
    <property type="entry name" value="Integrase_cat-core"/>
</dbReference>
<protein>
    <submittedName>
        <fullName evidence="2">Transposase</fullName>
    </submittedName>
</protein>
<dbReference type="InterPro" id="IPR036397">
    <property type="entry name" value="RNaseH_sf"/>
</dbReference>
<sequence>MIAPDRMNESWSLDFVSDAFTDGRRFRVLAVVDDFTRECLALVADTSLSGARVARELDAIIARRGKPCTIVSDNVLRAEGNGVSRQSLSVRQLALAA</sequence>
<dbReference type="PROSITE" id="PS50994">
    <property type="entry name" value="INTEGRASE"/>
    <property type="match status" value="1"/>
</dbReference>
<organism evidence="2 3">
    <name type="scientific">Mesorhizobium waimense</name>
    <dbReference type="NCBI Taxonomy" id="1300307"/>
    <lineage>
        <taxon>Bacteria</taxon>
        <taxon>Pseudomonadati</taxon>
        <taxon>Pseudomonadota</taxon>
        <taxon>Alphaproteobacteria</taxon>
        <taxon>Hyphomicrobiales</taxon>
        <taxon>Phyllobacteriaceae</taxon>
        <taxon>Mesorhizobium</taxon>
    </lineage>
</organism>
<gene>
    <name evidence="2" type="ORF">D3227_40145</name>
</gene>
<dbReference type="Pfam" id="PF00665">
    <property type="entry name" value="rve"/>
    <property type="match status" value="1"/>
</dbReference>